<gene>
    <name evidence="3" type="ORF">FHW12_000542</name>
</gene>
<keyword evidence="2" id="KW-0812">Transmembrane</keyword>
<comment type="caution">
    <text evidence="3">The sequence shown here is derived from an EMBL/GenBank/DDBJ whole genome shotgun (WGS) entry which is preliminary data.</text>
</comment>
<proteinExistence type="predicted"/>
<name>A0A839F2A3_9GAMM</name>
<dbReference type="Proteomes" id="UP000550401">
    <property type="component" value="Unassembled WGS sequence"/>
</dbReference>
<organism evidence="3 4">
    <name type="scientific">Dokdonella fugitiva</name>
    <dbReference type="NCBI Taxonomy" id="328517"/>
    <lineage>
        <taxon>Bacteria</taxon>
        <taxon>Pseudomonadati</taxon>
        <taxon>Pseudomonadota</taxon>
        <taxon>Gammaproteobacteria</taxon>
        <taxon>Lysobacterales</taxon>
        <taxon>Rhodanobacteraceae</taxon>
        <taxon>Dokdonella</taxon>
    </lineage>
</organism>
<dbReference type="Pfam" id="PF13858">
    <property type="entry name" value="DUF4199"/>
    <property type="match status" value="1"/>
</dbReference>
<evidence type="ECO:0000256" key="2">
    <source>
        <dbReference type="SAM" id="Phobius"/>
    </source>
</evidence>
<dbReference type="RefSeq" id="WP_220484286.1">
    <property type="nucleotide sequence ID" value="NZ_JACGXL010000001.1"/>
</dbReference>
<sequence length="145" mass="15534">MLRKILAYGIAAGLVVAVPLFGLAVAMNGREPVPYGMAIGYLTMLVALSAVFIAIKRHRDTDLGGMIGFWRALGLGLGISAVAGLFYVAAWEAALALTHMDFAGSYANLLSGKRRRASAVTRSPSSPRTWRPSRPITRIRSTACR</sequence>
<evidence type="ECO:0000313" key="4">
    <source>
        <dbReference type="Proteomes" id="UP000550401"/>
    </source>
</evidence>
<feature type="region of interest" description="Disordered" evidence="1">
    <location>
        <begin position="118"/>
        <end position="145"/>
    </location>
</feature>
<dbReference type="InterPro" id="IPR025250">
    <property type="entry name" value="DUF4199"/>
</dbReference>
<keyword evidence="2" id="KW-0472">Membrane</keyword>
<keyword evidence="4" id="KW-1185">Reference proteome</keyword>
<protein>
    <submittedName>
        <fullName evidence="3">Uncharacterized protein</fullName>
    </submittedName>
</protein>
<feature type="transmembrane region" description="Helical" evidence="2">
    <location>
        <begin position="33"/>
        <end position="55"/>
    </location>
</feature>
<feature type="transmembrane region" description="Helical" evidence="2">
    <location>
        <begin position="5"/>
        <end position="27"/>
    </location>
</feature>
<dbReference type="AlphaFoldDB" id="A0A839F2A3"/>
<reference evidence="3 4" key="1">
    <citation type="submission" date="2020-07" db="EMBL/GenBank/DDBJ databases">
        <title>Genomic Encyclopedia of Type Strains, Phase IV (KMG-V): Genome sequencing to study the core and pangenomes of soil and plant-associated prokaryotes.</title>
        <authorList>
            <person name="Whitman W."/>
        </authorList>
    </citation>
    <scope>NUCLEOTIDE SEQUENCE [LARGE SCALE GENOMIC DNA]</scope>
    <source>
        <strain evidence="3 4">RH2WT43</strain>
    </source>
</reference>
<accession>A0A839F2A3</accession>
<dbReference type="EMBL" id="JACGXL010000001">
    <property type="protein sequence ID" value="MBA8886351.1"/>
    <property type="molecule type" value="Genomic_DNA"/>
</dbReference>
<keyword evidence="2" id="KW-1133">Transmembrane helix</keyword>
<feature type="compositionally biased region" description="Low complexity" evidence="1">
    <location>
        <begin position="121"/>
        <end position="145"/>
    </location>
</feature>
<feature type="transmembrane region" description="Helical" evidence="2">
    <location>
        <begin position="67"/>
        <end position="90"/>
    </location>
</feature>
<evidence type="ECO:0000256" key="1">
    <source>
        <dbReference type="SAM" id="MobiDB-lite"/>
    </source>
</evidence>
<evidence type="ECO:0000313" key="3">
    <source>
        <dbReference type="EMBL" id="MBA8886351.1"/>
    </source>
</evidence>